<keyword evidence="2" id="KW-1185">Reference proteome</keyword>
<evidence type="ECO:0000313" key="2">
    <source>
        <dbReference type="Proteomes" id="UP000815677"/>
    </source>
</evidence>
<sequence>STLASSCNNSLTTDLKLRERASASEVQRAGRLQLSTTQTTNRATAAPILDDAACSTRRDATHSSSSPFCSDPKDHLGGTHIYRVEQVSAEYGSGRKRTWNDLLNPKRANDPPAGPNSPLSLNATLCKREIVPCTKRRPDSTHPIQTRKSVNSVCFSSGTRHVDPAPTPPAGTTRRARPIEFVGQVTADLQYNKITRSLLARRR</sequence>
<proteinExistence type="predicted"/>
<gene>
    <name evidence="1" type="ORF">MCHLO_05129</name>
</gene>
<name>A0ABQ0L981_MYCCL</name>
<protein>
    <submittedName>
        <fullName evidence="1">Uncharacterized protein</fullName>
    </submittedName>
</protein>
<organism evidence="1 2">
    <name type="scientific">Mycena chlorophos</name>
    <name type="common">Agaric fungus</name>
    <name type="synonym">Agaricus chlorophos</name>
    <dbReference type="NCBI Taxonomy" id="658473"/>
    <lineage>
        <taxon>Eukaryota</taxon>
        <taxon>Fungi</taxon>
        <taxon>Dikarya</taxon>
        <taxon>Basidiomycota</taxon>
        <taxon>Agaricomycotina</taxon>
        <taxon>Agaricomycetes</taxon>
        <taxon>Agaricomycetidae</taxon>
        <taxon>Agaricales</taxon>
        <taxon>Marasmiineae</taxon>
        <taxon>Mycenaceae</taxon>
        <taxon>Mycena</taxon>
    </lineage>
</organism>
<evidence type="ECO:0000313" key="1">
    <source>
        <dbReference type="EMBL" id="GAT47676.1"/>
    </source>
</evidence>
<dbReference type="Proteomes" id="UP000815677">
    <property type="component" value="Unassembled WGS sequence"/>
</dbReference>
<accession>A0ABQ0L981</accession>
<dbReference type="EMBL" id="DF843878">
    <property type="protein sequence ID" value="GAT47676.1"/>
    <property type="molecule type" value="Genomic_DNA"/>
</dbReference>
<reference evidence="1" key="1">
    <citation type="submission" date="2014-09" db="EMBL/GenBank/DDBJ databases">
        <title>Genome sequence of the luminous mushroom Mycena chlorophos for searching fungal bioluminescence genes.</title>
        <authorList>
            <person name="Tanaka Y."/>
            <person name="Kasuga D."/>
            <person name="Oba Y."/>
            <person name="Hase S."/>
            <person name="Sato K."/>
            <person name="Oba Y."/>
            <person name="Sakakibara Y."/>
        </authorList>
    </citation>
    <scope>NUCLEOTIDE SEQUENCE</scope>
</reference>
<feature type="non-terminal residue" evidence="1">
    <location>
        <position position="1"/>
    </location>
</feature>